<name>A0A5B8M815_9MICO</name>
<keyword evidence="3 5" id="KW-0378">Hydrolase</keyword>
<protein>
    <submittedName>
        <fullName evidence="5">Alpha/beta hydrolase</fullName>
    </submittedName>
</protein>
<sequence length="516" mass="54770">MTRATAIGAPRRRWRRVGIVATVAVVLSMALSGCFPAAPAPSTSTPRPEKVSAALTPFYDQHVGWTTCGKFQCAKVKAPLDWSDPSGGSIELALIRHYATGKRLGSLLVNPGGPGASGVDFVRDSLDYAVDKNLIEHYDIVGFDPRGVGASTAVKCYGPSQMDDYIFGITPGTRGSDAWIQANTTTEAAFAAACKQNTGALLGQVGTVSAARDLDLMRAVLGDAKLNYLGYSYGTLLGATYAGLYPKHVGRMVLDGALDPASTLADVNIGQSKGFESEFRSYLTDCLKRKGCPFSGTVDDAMNTVANLLKSLDASPIRNSDGRELGADTMVTAIITPLYSPSEWTYLDSLFNDVMAGSARVAFILADSYYDRNSNGTYADNSTEAFSAINCLDYPSNADPTAMRAQAVKLEKAAPVFGPYMAYGDIGCSVWPYKPTRTPAPIHAAGAAPILVVGTTGDPATPYQWAVNLSRELDSGHLVTYHGNGHTAYNKSNSCVNDTVDNFFVSGTVPKTDPEC</sequence>
<dbReference type="InterPro" id="IPR051601">
    <property type="entry name" value="Serine_prot/Carboxylest_S33"/>
</dbReference>
<dbReference type="PANTHER" id="PTHR43248">
    <property type="entry name" value="2-SUCCINYL-6-HYDROXY-2,4-CYCLOHEXADIENE-1-CARBOXYLATE SYNTHASE"/>
    <property type="match status" value="1"/>
</dbReference>
<dbReference type="Proteomes" id="UP000320216">
    <property type="component" value="Chromosome"/>
</dbReference>
<dbReference type="AlphaFoldDB" id="A0A5B8M815"/>
<dbReference type="Gene3D" id="3.40.50.1820">
    <property type="entry name" value="alpha/beta hydrolase"/>
    <property type="match status" value="1"/>
</dbReference>
<reference evidence="5 6" key="1">
    <citation type="submission" date="2019-07" db="EMBL/GenBank/DDBJ databases">
        <title>Full genome sequence of Humibacter sp. WJ7-1.</title>
        <authorList>
            <person name="Im W.-T."/>
        </authorList>
    </citation>
    <scope>NUCLEOTIDE SEQUENCE [LARGE SCALE GENOMIC DNA]</scope>
    <source>
        <strain evidence="5 6">WJ7-1</strain>
    </source>
</reference>
<dbReference type="Pfam" id="PF08386">
    <property type="entry name" value="Abhydrolase_4"/>
    <property type="match status" value="1"/>
</dbReference>
<evidence type="ECO:0000256" key="2">
    <source>
        <dbReference type="ARBA" id="ARBA00022729"/>
    </source>
</evidence>
<accession>A0A5B8M815</accession>
<dbReference type="GO" id="GO:0016787">
    <property type="term" value="F:hydrolase activity"/>
    <property type="evidence" value="ECO:0007669"/>
    <property type="project" value="UniProtKB-KW"/>
</dbReference>
<dbReference type="KEGG" id="huw:FPZ11_17810"/>
<dbReference type="EMBL" id="CP042305">
    <property type="protein sequence ID" value="QDZ16361.1"/>
    <property type="molecule type" value="Genomic_DNA"/>
</dbReference>
<evidence type="ECO:0000313" key="6">
    <source>
        <dbReference type="Proteomes" id="UP000320216"/>
    </source>
</evidence>
<dbReference type="InterPro" id="IPR029058">
    <property type="entry name" value="AB_hydrolase_fold"/>
</dbReference>
<dbReference type="PROSITE" id="PS51257">
    <property type="entry name" value="PROKAR_LIPOPROTEIN"/>
    <property type="match status" value="1"/>
</dbReference>
<dbReference type="SUPFAM" id="SSF53474">
    <property type="entry name" value="alpha/beta-Hydrolases"/>
    <property type="match status" value="1"/>
</dbReference>
<dbReference type="OrthoDB" id="3252468at2"/>
<feature type="domain" description="Peptidase S33 tripeptidyl aminopeptidase-like C-terminal" evidence="4">
    <location>
        <begin position="414"/>
        <end position="516"/>
    </location>
</feature>
<evidence type="ECO:0000256" key="1">
    <source>
        <dbReference type="ARBA" id="ARBA00010088"/>
    </source>
</evidence>
<proteinExistence type="inferred from homology"/>
<organism evidence="5 6">
    <name type="scientific">Humibacter ginsenosidimutans</name>
    <dbReference type="NCBI Taxonomy" id="2599293"/>
    <lineage>
        <taxon>Bacteria</taxon>
        <taxon>Bacillati</taxon>
        <taxon>Actinomycetota</taxon>
        <taxon>Actinomycetes</taxon>
        <taxon>Micrococcales</taxon>
        <taxon>Microbacteriaceae</taxon>
        <taxon>Humibacter</taxon>
    </lineage>
</organism>
<dbReference type="InterPro" id="IPR013595">
    <property type="entry name" value="Pept_S33_TAP-like_C"/>
</dbReference>
<evidence type="ECO:0000313" key="5">
    <source>
        <dbReference type="EMBL" id="QDZ16361.1"/>
    </source>
</evidence>
<evidence type="ECO:0000256" key="3">
    <source>
        <dbReference type="ARBA" id="ARBA00022801"/>
    </source>
</evidence>
<dbReference type="PANTHER" id="PTHR43248:SF29">
    <property type="entry name" value="TRIPEPTIDYL AMINOPEPTIDASE"/>
    <property type="match status" value="1"/>
</dbReference>
<keyword evidence="6" id="KW-1185">Reference proteome</keyword>
<gene>
    <name evidence="5" type="ORF">FPZ11_17810</name>
</gene>
<dbReference type="RefSeq" id="WP_146322365.1">
    <property type="nucleotide sequence ID" value="NZ_CP042305.1"/>
</dbReference>
<evidence type="ECO:0000259" key="4">
    <source>
        <dbReference type="Pfam" id="PF08386"/>
    </source>
</evidence>
<comment type="similarity">
    <text evidence="1">Belongs to the peptidase S33 family.</text>
</comment>
<keyword evidence="2" id="KW-0732">Signal</keyword>